<evidence type="ECO:0000313" key="2">
    <source>
        <dbReference type="Proteomes" id="UP000039021"/>
    </source>
</evidence>
<dbReference type="AlphaFoldDB" id="A0A916P805"/>
<gene>
    <name evidence="1" type="ORF">ERS007739_02155</name>
</gene>
<sequence>MICRCSGGRIVVSGMTMGPIPPVVVMRIGNCGIVMP</sequence>
<reference evidence="2" key="1">
    <citation type="submission" date="2015-03" db="EMBL/GenBank/DDBJ databases">
        <authorList>
            <consortium name="Pathogen Informatics"/>
        </authorList>
    </citation>
    <scope>NUCLEOTIDE SEQUENCE [LARGE SCALE GENOMIC DNA]</scope>
    <source>
        <strain evidence="2">N09902308</strain>
    </source>
</reference>
<name>A0A916P805_MYCTX</name>
<dbReference type="EMBL" id="CSBK01000939">
    <property type="protein sequence ID" value="COY12305.1"/>
    <property type="molecule type" value="Genomic_DNA"/>
</dbReference>
<dbReference type="Proteomes" id="UP000039021">
    <property type="component" value="Unassembled WGS sequence"/>
</dbReference>
<accession>A0A916P805</accession>
<organism evidence="1 2">
    <name type="scientific">Mycobacterium tuberculosis</name>
    <dbReference type="NCBI Taxonomy" id="1773"/>
    <lineage>
        <taxon>Bacteria</taxon>
        <taxon>Bacillati</taxon>
        <taxon>Actinomycetota</taxon>
        <taxon>Actinomycetes</taxon>
        <taxon>Mycobacteriales</taxon>
        <taxon>Mycobacteriaceae</taxon>
        <taxon>Mycobacterium</taxon>
        <taxon>Mycobacterium tuberculosis complex</taxon>
    </lineage>
</organism>
<evidence type="ECO:0000313" key="1">
    <source>
        <dbReference type="EMBL" id="COY12305.1"/>
    </source>
</evidence>
<proteinExistence type="predicted"/>
<comment type="caution">
    <text evidence="1">The sequence shown here is derived from an EMBL/GenBank/DDBJ whole genome shotgun (WGS) entry which is preliminary data.</text>
</comment>
<protein>
    <submittedName>
        <fullName evidence="1">Uncharacterized protein</fullName>
    </submittedName>
</protein>